<sequence length="423" mass="47293">MTTFNYVIVGAGPAGLAASYGLHMHHENKYLLIDSGDNLLIRVQANDRTHTGGVGGAGLFSDGHLMFYPACYRLWMLDQECLRISYNQLRKIFQDMVNIPAFPFEQSTMNAENQNQKGQSAFHLILEQRTSLFASILDIIKPNQLSLGTKLYQIESTADNTYILHCKKNGEDIKFRCSNLILTGGRFFPIVSSTFPVIKHIFKQLDVGVRICGPADDSLFSNVTEANLKVIPTNNANVEYRTFFWCRNGECVWFEQDGITAYYGCSDCLATSESNFGFDACFKSDDAQQYLEKIKDIRPFELSLAELDKLYDIYGDAGTHIARGIESFLANIMKDTNLDRRKFTLKGPTVEAVGNYPLLDEHLKVPGENIWYSGDAVGIFIGIIPAMLSGLFVVNQAKQIVCLATELSDSVRLTAPHVCHLLI</sequence>
<evidence type="ECO:0000256" key="1">
    <source>
        <dbReference type="SAM" id="Phobius"/>
    </source>
</evidence>
<keyword evidence="1" id="KW-0812">Transmembrane</keyword>
<keyword evidence="1" id="KW-1133">Transmembrane helix</keyword>
<dbReference type="AlphaFoldDB" id="A0A818UIG5"/>
<accession>A0A818UIG5</accession>
<protein>
    <submittedName>
        <fullName evidence="2">Uncharacterized protein</fullName>
    </submittedName>
</protein>
<evidence type="ECO:0000313" key="3">
    <source>
        <dbReference type="EMBL" id="CAF4663437.1"/>
    </source>
</evidence>
<dbReference type="SUPFAM" id="SSF51905">
    <property type="entry name" value="FAD/NAD(P)-binding domain"/>
    <property type="match status" value="1"/>
</dbReference>
<dbReference type="EMBL" id="CAJOBQ010005872">
    <property type="protein sequence ID" value="CAF4663437.1"/>
    <property type="molecule type" value="Genomic_DNA"/>
</dbReference>
<dbReference type="Proteomes" id="UP000663869">
    <property type="component" value="Unassembled WGS sequence"/>
</dbReference>
<evidence type="ECO:0000313" key="2">
    <source>
        <dbReference type="EMBL" id="CAF3693607.1"/>
    </source>
</evidence>
<dbReference type="EMBL" id="CAJNYU010003698">
    <property type="protein sequence ID" value="CAF3693607.1"/>
    <property type="molecule type" value="Genomic_DNA"/>
</dbReference>
<feature type="transmembrane region" description="Helical" evidence="1">
    <location>
        <begin position="370"/>
        <end position="394"/>
    </location>
</feature>
<name>A0A818UIG5_9BILA</name>
<dbReference type="InterPro" id="IPR036188">
    <property type="entry name" value="FAD/NAD-bd_sf"/>
</dbReference>
<proteinExistence type="predicted"/>
<dbReference type="Proteomes" id="UP000663862">
    <property type="component" value="Unassembled WGS sequence"/>
</dbReference>
<reference evidence="2" key="1">
    <citation type="submission" date="2021-02" db="EMBL/GenBank/DDBJ databases">
        <authorList>
            <person name="Nowell W R."/>
        </authorList>
    </citation>
    <scope>NUCLEOTIDE SEQUENCE</scope>
</reference>
<evidence type="ECO:0000313" key="4">
    <source>
        <dbReference type="Proteomes" id="UP000663869"/>
    </source>
</evidence>
<keyword evidence="1" id="KW-0472">Membrane</keyword>
<dbReference type="Gene3D" id="3.50.50.60">
    <property type="entry name" value="FAD/NAD(P)-binding domain"/>
    <property type="match status" value="1"/>
</dbReference>
<organism evidence="2 4">
    <name type="scientific">Rotaria socialis</name>
    <dbReference type="NCBI Taxonomy" id="392032"/>
    <lineage>
        <taxon>Eukaryota</taxon>
        <taxon>Metazoa</taxon>
        <taxon>Spiralia</taxon>
        <taxon>Gnathifera</taxon>
        <taxon>Rotifera</taxon>
        <taxon>Eurotatoria</taxon>
        <taxon>Bdelloidea</taxon>
        <taxon>Philodinida</taxon>
        <taxon>Philodinidae</taxon>
        <taxon>Rotaria</taxon>
    </lineage>
</organism>
<comment type="caution">
    <text evidence="2">The sequence shown here is derived from an EMBL/GenBank/DDBJ whole genome shotgun (WGS) entry which is preliminary data.</text>
</comment>
<gene>
    <name evidence="2" type="ORF">FME351_LOCUS27225</name>
    <name evidence="3" type="ORF">TSG867_LOCUS31471</name>
</gene>